<reference evidence="2 3" key="1">
    <citation type="submission" date="2024-09" db="EMBL/GenBank/DDBJ databases">
        <authorList>
            <person name="Sun Q."/>
            <person name="Mori K."/>
        </authorList>
    </citation>
    <scope>NUCLEOTIDE SEQUENCE [LARGE SCALE GENOMIC DNA]</scope>
    <source>
        <strain evidence="2 3">JCM 13519</strain>
    </source>
</reference>
<comment type="caution">
    <text evidence="2">The sequence shown here is derived from an EMBL/GenBank/DDBJ whole genome shotgun (WGS) entry which is preliminary data.</text>
</comment>
<proteinExistence type="predicted"/>
<dbReference type="EMBL" id="JBHMBH010000019">
    <property type="protein sequence ID" value="MFB9714241.1"/>
    <property type="molecule type" value="Genomic_DNA"/>
</dbReference>
<feature type="chain" id="PRO_5045574773" evidence="1">
    <location>
        <begin position="25"/>
        <end position="619"/>
    </location>
</feature>
<dbReference type="PROSITE" id="PS51257">
    <property type="entry name" value="PROKAR_LIPOPROTEIN"/>
    <property type="match status" value="1"/>
</dbReference>
<organism evidence="2 3">
    <name type="scientific">Arthrobacter methylotrophus</name>
    <dbReference type="NCBI Taxonomy" id="121291"/>
    <lineage>
        <taxon>Bacteria</taxon>
        <taxon>Bacillati</taxon>
        <taxon>Actinomycetota</taxon>
        <taxon>Actinomycetes</taxon>
        <taxon>Micrococcales</taxon>
        <taxon>Micrococcaceae</taxon>
        <taxon>Arthrobacter</taxon>
    </lineage>
</organism>
<keyword evidence="3" id="KW-1185">Reference proteome</keyword>
<sequence length="619" mass="64397">MRLIPLLAVLLAVCLALSSCDLFAQKPAAASGGVVGDNGADLTVSGVHIVIPAGAVPTGTHVEAAFEDRNPAGADGTNLKTLSKAFRIKLGDGLEPAKPLTVTVPVDKNLLIAQQQSDTPSTVAMMVQSEGASTPDLVHGTWDPAAGTITAQVPHLSWVWPVQLDLGAVMKNVRDSIMQSLGIEYPKPDCVDKPVTIGATTYKAVSPAQAWVCVGDSNGSLTVTASSNSPIPFLTTTSPSAEATNKTEVSVATAFAVAVAGNSGFTKKHQAILMPGADAQYSFNGAPGNDVQVGFQQFPAMLLVSILAKVFDVAVGHFVDSKALDMVSKAGCMQNIVDTSQAGSALSPGVAAGVVKSFFGCVGSVVSLSWPAQIVMAILSAGPQFLVASALGIINEFTGGSDFTATVKALALKAPGVLDGETRFVTLDPWHDGALAAVAETQDASIVAADQAQYAYCSGSEIAPRKDGFRCYWPGIYDPCFQSPTTSGDFLCETVDTNGKVKTTRLKNMHIGSEFSTFVNSGAPEQSSPVRVELTDGTICARSTGAGPQGVPGYPYWAGACFGPSAGVWRVGEPDQWKDDQAHYQLYPAVTPGGYWQVAISVGNETAPAQRFDVKSVYR</sequence>
<keyword evidence="1" id="KW-0732">Signal</keyword>
<dbReference type="Proteomes" id="UP001589536">
    <property type="component" value="Unassembled WGS sequence"/>
</dbReference>
<protein>
    <submittedName>
        <fullName evidence="2">Uncharacterized protein</fullName>
    </submittedName>
</protein>
<feature type="signal peptide" evidence="1">
    <location>
        <begin position="1"/>
        <end position="24"/>
    </location>
</feature>
<name>A0ABV5UNY5_9MICC</name>
<gene>
    <name evidence="2" type="ORF">ACFFPI_08920</name>
</gene>
<accession>A0ABV5UNY5</accession>
<evidence type="ECO:0000313" key="3">
    <source>
        <dbReference type="Proteomes" id="UP001589536"/>
    </source>
</evidence>
<dbReference type="RefSeq" id="WP_376954097.1">
    <property type="nucleotide sequence ID" value="NZ_JBHMBH010000019.1"/>
</dbReference>
<evidence type="ECO:0000313" key="2">
    <source>
        <dbReference type="EMBL" id="MFB9714241.1"/>
    </source>
</evidence>
<evidence type="ECO:0000256" key="1">
    <source>
        <dbReference type="SAM" id="SignalP"/>
    </source>
</evidence>